<name>A0A158EKY1_9BURK</name>
<dbReference type="AlphaFoldDB" id="A0A158EKY1"/>
<evidence type="ECO:0000313" key="1">
    <source>
        <dbReference type="EMBL" id="SAL07390.1"/>
    </source>
</evidence>
<dbReference type="EMBL" id="FCOX02000214">
    <property type="protein sequence ID" value="SAL07390.1"/>
    <property type="molecule type" value="Genomic_DNA"/>
</dbReference>
<accession>A0A158EKY1</accession>
<reference evidence="1" key="1">
    <citation type="submission" date="2016-01" db="EMBL/GenBank/DDBJ databases">
        <authorList>
            <person name="Peeters C."/>
        </authorList>
    </citation>
    <scope>NUCLEOTIDE SEQUENCE</scope>
    <source>
        <strain evidence="1">LMG 29321</strain>
    </source>
</reference>
<comment type="caution">
    <text evidence="1">The sequence shown here is derived from an EMBL/GenBank/DDBJ whole genome shotgun (WGS) entry which is preliminary data.</text>
</comment>
<dbReference type="OrthoDB" id="1523051at2"/>
<dbReference type="RefSeq" id="WP_062613169.1">
    <property type="nucleotide sequence ID" value="NZ_FCOX02000214.1"/>
</dbReference>
<organism evidence="1 2">
    <name type="scientific">Caballeronia calidae</name>
    <dbReference type="NCBI Taxonomy" id="1777139"/>
    <lineage>
        <taxon>Bacteria</taxon>
        <taxon>Pseudomonadati</taxon>
        <taxon>Pseudomonadota</taxon>
        <taxon>Betaproteobacteria</taxon>
        <taxon>Burkholderiales</taxon>
        <taxon>Burkholderiaceae</taxon>
        <taxon>Caballeronia</taxon>
    </lineage>
</organism>
<evidence type="ECO:0000313" key="2">
    <source>
        <dbReference type="Proteomes" id="UP000071859"/>
    </source>
</evidence>
<keyword evidence="2" id="KW-1185">Reference proteome</keyword>
<dbReference type="Proteomes" id="UP000071859">
    <property type="component" value="Unassembled WGS sequence"/>
</dbReference>
<protein>
    <recommendedName>
        <fullName evidence="3">Transposase IS116/IS110/IS902 family protein</fullName>
    </recommendedName>
</protein>
<proteinExistence type="predicted"/>
<gene>
    <name evidence="1" type="ORF">AWB78_08562</name>
</gene>
<sequence>MNYCGIDLHSNNCVVVVNDEDDRILYQKRLPNDMAQIQAALEPYREELAGVVIESTYYGRPEIMHGLAGIPRCDA</sequence>
<evidence type="ECO:0008006" key="3">
    <source>
        <dbReference type="Google" id="ProtNLM"/>
    </source>
</evidence>